<sequence length="120" mass="13755">MQNIFALAQLLSASATCTDTELRALCDAVEVFLARALERDPMWPRHDWLDGFIASIVERYPGYLLLRGEVWVSAVRTEPCEVEIQPGEQCLTIRFMAADGPQRRRLPPVSWLYVFEERGK</sequence>
<name>A0ABT5EGV2_9BACT</name>
<accession>A0ABT5EGV2</accession>
<dbReference type="Proteomes" id="UP001221411">
    <property type="component" value="Unassembled WGS sequence"/>
</dbReference>
<gene>
    <name evidence="1" type="ORF">POL67_05085</name>
</gene>
<protein>
    <submittedName>
        <fullName evidence="1">Uncharacterized protein</fullName>
    </submittedName>
</protein>
<comment type="caution">
    <text evidence="1">The sequence shown here is derived from an EMBL/GenBank/DDBJ whole genome shotgun (WGS) entry which is preliminary data.</text>
</comment>
<dbReference type="RefSeq" id="WP_271915909.1">
    <property type="nucleotide sequence ID" value="NZ_JAQNDO010000001.1"/>
</dbReference>
<proteinExistence type="predicted"/>
<dbReference type="EMBL" id="JAQNDO010000001">
    <property type="protein sequence ID" value="MDC0740709.1"/>
    <property type="molecule type" value="Genomic_DNA"/>
</dbReference>
<reference evidence="1 2" key="1">
    <citation type="submission" date="2022-11" db="EMBL/GenBank/DDBJ databases">
        <title>Minimal conservation of predation-associated metabolite biosynthetic gene clusters underscores biosynthetic potential of Myxococcota including descriptions for ten novel species: Archangium lansinium sp. nov., Myxococcus landrumus sp. nov., Nannocystis bai.</title>
        <authorList>
            <person name="Ahearne A."/>
            <person name="Stevens C."/>
            <person name="Dowd S."/>
        </authorList>
    </citation>
    <scope>NUCLEOTIDE SEQUENCE [LARGE SCALE GENOMIC DNA]</scope>
    <source>
        <strain evidence="1 2">RJM3</strain>
    </source>
</reference>
<keyword evidence="2" id="KW-1185">Reference proteome</keyword>
<evidence type="ECO:0000313" key="2">
    <source>
        <dbReference type="Proteomes" id="UP001221411"/>
    </source>
</evidence>
<organism evidence="1 2">
    <name type="scientific">Polyangium mundeleinium</name>
    <dbReference type="NCBI Taxonomy" id="2995306"/>
    <lineage>
        <taxon>Bacteria</taxon>
        <taxon>Pseudomonadati</taxon>
        <taxon>Myxococcota</taxon>
        <taxon>Polyangia</taxon>
        <taxon>Polyangiales</taxon>
        <taxon>Polyangiaceae</taxon>
        <taxon>Polyangium</taxon>
    </lineage>
</organism>
<evidence type="ECO:0000313" key="1">
    <source>
        <dbReference type="EMBL" id="MDC0740709.1"/>
    </source>
</evidence>